<feature type="compositionally biased region" description="Polar residues" evidence="1">
    <location>
        <begin position="49"/>
        <end position="67"/>
    </location>
</feature>
<evidence type="ECO:0000313" key="2">
    <source>
        <dbReference type="EMBL" id="MFI0574494.1"/>
    </source>
</evidence>
<evidence type="ECO:0000256" key="1">
    <source>
        <dbReference type="SAM" id="MobiDB-lite"/>
    </source>
</evidence>
<reference evidence="3" key="1">
    <citation type="journal article" date="2020" name="Microorganisms">
        <title>Isolation, Genomic and Metabolomic Characterization of Streptomyces tendae VITAKN with Quorum Sensing Inhibitory Activity from Southern India.</title>
        <authorList>
            <person name="Ishaque N.M."/>
            <person name="Burgsdorf I."/>
            <person name="Limlingan Malit J.J."/>
            <person name="Saha S."/>
            <person name="Teta R."/>
            <person name="Ewe D."/>
            <person name="Kannabiran K."/>
            <person name="Hrouzek P."/>
            <person name="Steindler L."/>
            <person name="Costantino V."/>
            <person name="Saurav K."/>
        </authorList>
    </citation>
    <scope>NUCLEOTIDE SEQUENCE</scope>
    <source>
        <strain evidence="3">VITAKN</strain>
    </source>
</reference>
<sequence length="67" mass="6752">MILLVLSVILVLVVAGCASVVWAARGGPPWTRAVAKATMAAGELVRASGRSTGNRNRSGDSSTLGGD</sequence>
<organism evidence="3">
    <name type="scientific">Streptomyces tendae</name>
    <dbReference type="NCBI Taxonomy" id="1932"/>
    <lineage>
        <taxon>Bacteria</taxon>
        <taxon>Bacillati</taxon>
        <taxon>Actinomycetota</taxon>
        <taxon>Actinomycetes</taxon>
        <taxon>Kitasatosporales</taxon>
        <taxon>Streptomycetaceae</taxon>
        <taxon>Streptomyces</taxon>
    </lineage>
</organism>
<proteinExistence type="predicted"/>
<accession>A0A6B3QUB2</accession>
<dbReference type="EMBL" id="JAAIFS010000009">
    <property type="protein sequence ID" value="NEV91653.1"/>
    <property type="molecule type" value="Genomic_DNA"/>
</dbReference>
<name>A0A6B3QUB2_STRTE</name>
<evidence type="ECO:0000313" key="3">
    <source>
        <dbReference type="EMBL" id="NEV91653.1"/>
    </source>
</evidence>
<protein>
    <submittedName>
        <fullName evidence="3">Uncharacterized protein</fullName>
    </submittedName>
</protein>
<dbReference type="Proteomes" id="UP001610810">
    <property type="component" value="Unassembled WGS sequence"/>
</dbReference>
<evidence type="ECO:0000313" key="4">
    <source>
        <dbReference type="Proteomes" id="UP001610810"/>
    </source>
</evidence>
<dbReference type="EMBL" id="JBIQWK010000006">
    <property type="protein sequence ID" value="MFI0574494.1"/>
    <property type="molecule type" value="Genomic_DNA"/>
</dbReference>
<reference evidence="2 4" key="2">
    <citation type="submission" date="2024-10" db="EMBL/GenBank/DDBJ databases">
        <authorList>
            <person name="Wannawong T."/>
            <person name="Kuncharoen N."/>
            <person name="Mhuantong W."/>
        </authorList>
    </citation>
    <scope>NUCLEOTIDE SEQUENCE [LARGE SCALE GENOMIC DNA]</scope>
    <source>
        <strain evidence="2 4">CALK1-4</strain>
    </source>
</reference>
<dbReference type="RefSeq" id="WP_127893898.1">
    <property type="nucleotide sequence ID" value="NZ_JAAIFS010000009.1"/>
</dbReference>
<feature type="region of interest" description="Disordered" evidence="1">
    <location>
        <begin position="46"/>
        <end position="67"/>
    </location>
</feature>
<keyword evidence="4" id="KW-1185">Reference proteome</keyword>
<comment type="caution">
    <text evidence="3">The sequence shown here is derived from an EMBL/GenBank/DDBJ whole genome shotgun (WGS) entry which is preliminary data.</text>
</comment>
<dbReference type="AlphaFoldDB" id="A0A6B3QUB2"/>
<gene>
    <name evidence="2" type="ORF">ACH3YB_23000</name>
    <name evidence="3" type="ORF">GUR47_34020</name>
</gene>